<keyword evidence="5" id="KW-0597">Phosphoprotein</keyword>
<dbReference type="PANTHER" id="PTHR45528">
    <property type="entry name" value="SENSOR HISTIDINE KINASE CPXA"/>
    <property type="match status" value="1"/>
</dbReference>
<dbReference type="SUPFAM" id="SSF55874">
    <property type="entry name" value="ATPase domain of HSP90 chaperone/DNA topoisomerase II/histidine kinase"/>
    <property type="match status" value="1"/>
</dbReference>
<comment type="function">
    <text evidence="15">Member of the two-component regulatory system HssS/HssR involved in intracellular heme homeostasis and tempering of staphylococcal virulence. HssS functions as a heme sensor histidine kinase which is autophosphorylated at a histidine residue and transfers its phosphate group to an aspartate residue of HssR. HssR/HssS activates the expression of hrtAB, an efflux pump, in response to extracellular heme, hemin, hemoglobin or blood.</text>
</comment>
<sequence length="454" mass="51572">MIKKSLYLKFVGTFIGVVIVSICLSYVLTPYSLDQEKIFKEELSKISIGLAEVIQMAGPEDIPELMKEFDDVEFDVIITNGREVFYQREEKSSIHIKQDEIKEILTHTLNDPVVLMDENQSSARIVGVPIHVSGENYALVTRIDYEDEFEDMQQGIFISLLLVLLVGSLLIVLASTYLVNPIRNLTLAARKIAKGDFSVRVEKKNRKNQDEVGELIDSFNHMTAELEKLDTMRADFVSNVSHEIQSPLTSIKGFTKAIMDDVIPKENQKEYLNIIYQEIERMSRLSDNLLRIASLDSEHHPYNPTSYRLDEQLRKSVLTTEPLWHKKNITINLDLEPVEVYADKDLMEQVWLNLITNAIKYSEDGGIIDIGIRITASRIRVQVTDYGIGIPEAAIGNLFSRFYKVDRARNRSDEGNGLGLSIVKKILTIHKFSIDVKSEEGVGSTFTVKIPTNQ</sequence>
<evidence type="ECO:0000256" key="13">
    <source>
        <dbReference type="ARBA" id="ARBA00023026"/>
    </source>
</evidence>
<evidence type="ECO:0000256" key="5">
    <source>
        <dbReference type="ARBA" id="ARBA00022553"/>
    </source>
</evidence>
<dbReference type="Gene3D" id="6.10.340.10">
    <property type="match status" value="1"/>
</dbReference>
<dbReference type="SUPFAM" id="SSF47384">
    <property type="entry name" value="Homodimeric domain of signal transducing histidine kinase"/>
    <property type="match status" value="1"/>
</dbReference>
<keyword evidence="8" id="KW-0547">Nucleotide-binding</keyword>
<evidence type="ECO:0000256" key="17">
    <source>
        <dbReference type="SAM" id="Phobius"/>
    </source>
</evidence>
<gene>
    <name evidence="20" type="ORF">ABC228_07315</name>
</gene>
<feature type="transmembrane region" description="Helical" evidence="17">
    <location>
        <begin position="156"/>
        <end position="179"/>
    </location>
</feature>
<dbReference type="SUPFAM" id="SSF158472">
    <property type="entry name" value="HAMP domain-like"/>
    <property type="match status" value="1"/>
</dbReference>
<dbReference type="InterPro" id="IPR036890">
    <property type="entry name" value="HATPase_C_sf"/>
</dbReference>
<accession>A0ABU9XG29</accession>
<keyword evidence="4" id="KW-1003">Cell membrane</keyword>
<dbReference type="SMART" id="SM00387">
    <property type="entry name" value="HATPase_c"/>
    <property type="match status" value="1"/>
</dbReference>
<dbReference type="InterPro" id="IPR036097">
    <property type="entry name" value="HisK_dim/P_sf"/>
</dbReference>
<dbReference type="InterPro" id="IPR003660">
    <property type="entry name" value="HAMP_dom"/>
</dbReference>
<evidence type="ECO:0000256" key="3">
    <source>
        <dbReference type="ARBA" id="ARBA00012438"/>
    </source>
</evidence>
<dbReference type="InterPro" id="IPR003594">
    <property type="entry name" value="HATPase_dom"/>
</dbReference>
<dbReference type="CDD" id="cd00075">
    <property type="entry name" value="HATPase"/>
    <property type="match status" value="1"/>
</dbReference>
<reference evidence="20 21" key="1">
    <citation type="submission" date="2024-05" db="EMBL/GenBank/DDBJ databases">
        <authorList>
            <person name="Haq I."/>
            <person name="Ullah Z."/>
            <person name="Ahmad R."/>
            <person name="Li M."/>
            <person name="Tong Y."/>
        </authorList>
    </citation>
    <scope>NUCLEOTIDE SEQUENCE [LARGE SCALE GENOMIC DNA]</scope>
    <source>
        <strain evidence="20 21">16A2E</strain>
    </source>
</reference>
<proteinExistence type="predicted"/>
<dbReference type="PROSITE" id="PS50109">
    <property type="entry name" value="HIS_KIN"/>
    <property type="match status" value="1"/>
</dbReference>
<keyword evidence="14 17" id="KW-0472">Membrane</keyword>
<keyword evidence="7 17" id="KW-0812">Transmembrane</keyword>
<dbReference type="InterPro" id="IPR003661">
    <property type="entry name" value="HisK_dim/P_dom"/>
</dbReference>
<evidence type="ECO:0000259" key="19">
    <source>
        <dbReference type="PROSITE" id="PS50885"/>
    </source>
</evidence>
<evidence type="ECO:0000256" key="4">
    <source>
        <dbReference type="ARBA" id="ARBA00022475"/>
    </source>
</evidence>
<evidence type="ECO:0000256" key="2">
    <source>
        <dbReference type="ARBA" id="ARBA00004651"/>
    </source>
</evidence>
<keyword evidence="10" id="KW-0067">ATP-binding</keyword>
<feature type="transmembrane region" description="Helical" evidence="17">
    <location>
        <begin position="6"/>
        <end position="28"/>
    </location>
</feature>
<dbReference type="InterPro" id="IPR005467">
    <property type="entry name" value="His_kinase_dom"/>
</dbReference>
<dbReference type="PROSITE" id="PS50885">
    <property type="entry name" value="HAMP"/>
    <property type="match status" value="1"/>
</dbReference>
<dbReference type="Proteomes" id="UP001444625">
    <property type="component" value="Unassembled WGS sequence"/>
</dbReference>
<dbReference type="InterPro" id="IPR004358">
    <property type="entry name" value="Sig_transdc_His_kin-like_C"/>
</dbReference>
<comment type="caution">
    <text evidence="20">The sequence shown here is derived from an EMBL/GenBank/DDBJ whole genome shotgun (WGS) entry which is preliminary data.</text>
</comment>
<keyword evidence="11 17" id="KW-1133">Transmembrane helix</keyword>
<organism evidence="20 21">
    <name type="scientific">Ornithinibacillus xuwenensis</name>
    <dbReference type="NCBI Taxonomy" id="3144668"/>
    <lineage>
        <taxon>Bacteria</taxon>
        <taxon>Bacillati</taxon>
        <taxon>Bacillota</taxon>
        <taxon>Bacilli</taxon>
        <taxon>Bacillales</taxon>
        <taxon>Bacillaceae</taxon>
        <taxon>Ornithinibacillus</taxon>
    </lineage>
</organism>
<evidence type="ECO:0000256" key="9">
    <source>
        <dbReference type="ARBA" id="ARBA00022777"/>
    </source>
</evidence>
<keyword evidence="21" id="KW-1185">Reference proteome</keyword>
<comment type="subcellular location">
    <subcellularLocation>
        <location evidence="2">Cell membrane</location>
        <topology evidence="2">Multi-pass membrane protein</topology>
    </subcellularLocation>
</comment>
<dbReference type="CDD" id="cd00082">
    <property type="entry name" value="HisKA"/>
    <property type="match status" value="1"/>
</dbReference>
<keyword evidence="12" id="KW-0902">Two-component regulatory system</keyword>
<dbReference type="GO" id="GO:0016301">
    <property type="term" value="F:kinase activity"/>
    <property type="evidence" value="ECO:0007669"/>
    <property type="project" value="UniProtKB-KW"/>
</dbReference>
<evidence type="ECO:0000256" key="1">
    <source>
        <dbReference type="ARBA" id="ARBA00000085"/>
    </source>
</evidence>
<feature type="domain" description="Histidine kinase" evidence="18">
    <location>
        <begin position="239"/>
        <end position="454"/>
    </location>
</feature>
<keyword evidence="9 20" id="KW-0418">Kinase</keyword>
<evidence type="ECO:0000256" key="12">
    <source>
        <dbReference type="ARBA" id="ARBA00023012"/>
    </source>
</evidence>
<dbReference type="Gene3D" id="1.10.287.130">
    <property type="match status" value="1"/>
</dbReference>
<comment type="catalytic activity">
    <reaction evidence="1">
        <text>ATP + protein L-histidine = ADP + protein N-phospho-L-histidine.</text>
        <dbReference type="EC" id="2.7.13.3"/>
    </reaction>
</comment>
<keyword evidence="6" id="KW-0808">Transferase</keyword>
<dbReference type="InterPro" id="IPR050398">
    <property type="entry name" value="HssS/ArlS-like"/>
</dbReference>
<evidence type="ECO:0000313" key="21">
    <source>
        <dbReference type="Proteomes" id="UP001444625"/>
    </source>
</evidence>
<evidence type="ECO:0000256" key="10">
    <source>
        <dbReference type="ARBA" id="ARBA00022840"/>
    </source>
</evidence>
<dbReference type="Pfam" id="PF02518">
    <property type="entry name" value="HATPase_c"/>
    <property type="match status" value="1"/>
</dbReference>
<name>A0ABU9XG29_9BACI</name>
<evidence type="ECO:0000256" key="8">
    <source>
        <dbReference type="ARBA" id="ARBA00022741"/>
    </source>
</evidence>
<dbReference type="EC" id="2.7.13.3" evidence="3"/>
<dbReference type="SMART" id="SM00304">
    <property type="entry name" value="HAMP"/>
    <property type="match status" value="1"/>
</dbReference>
<dbReference type="PRINTS" id="PR00344">
    <property type="entry name" value="BCTRLSENSOR"/>
</dbReference>
<keyword evidence="13" id="KW-0843">Virulence</keyword>
<dbReference type="CDD" id="cd06225">
    <property type="entry name" value="HAMP"/>
    <property type="match status" value="1"/>
</dbReference>
<dbReference type="Pfam" id="PF00512">
    <property type="entry name" value="HisKA"/>
    <property type="match status" value="1"/>
</dbReference>
<evidence type="ECO:0000256" key="11">
    <source>
        <dbReference type="ARBA" id="ARBA00022989"/>
    </source>
</evidence>
<dbReference type="EMBL" id="JBDIML010000002">
    <property type="protein sequence ID" value="MEN2766990.1"/>
    <property type="molecule type" value="Genomic_DNA"/>
</dbReference>
<dbReference type="RefSeq" id="WP_345824451.1">
    <property type="nucleotide sequence ID" value="NZ_JBDIML010000002.1"/>
</dbReference>
<evidence type="ECO:0000256" key="7">
    <source>
        <dbReference type="ARBA" id="ARBA00022692"/>
    </source>
</evidence>
<feature type="domain" description="HAMP" evidence="19">
    <location>
        <begin position="176"/>
        <end position="231"/>
    </location>
</feature>
<evidence type="ECO:0000256" key="16">
    <source>
        <dbReference type="ARBA" id="ARBA00040841"/>
    </source>
</evidence>
<evidence type="ECO:0000256" key="15">
    <source>
        <dbReference type="ARBA" id="ARBA00037219"/>
    </source>
</evidence>
<dbReference type="Gene3D" id="3.30.565.10">
    <property type="entry name" value="Histidine kinase-like ATPase, C-terminal domain"/>
    <property type="match status" value="1"/>
</dbReference>
<dbReference type="PANTHER" id="PTHR45528:SF11">
    <property type="entry name" value="HISTIDINE KINASE"/>
    <property type="match status" value="1"/>
</dbReference>
<dbReference type="SMART" id="SM00388">
    <property type="entry name" value="HisKA"/>
    <property type="match status" value="1"/>
</dbReference>
<evidence type="ECO:0000256" key="14">
    <source>
        <dbReference type="ARBA" id="ARBA00023136"/>
    </source>
</evidence>
<protein>
    <recommendedName>
        <fullName evidence="16">Heme sensor protein HssS</fullName>
        <ecNumber evidence="3">2.7.13.3</ecNumber>
    </recommendedName>
</protein>
<evidence type="ECO:0000313" key="20">
    <source>
        <dbReference type="EMBL" id="MEN2766990.1"/>
    </source>
</evidence>
<evidence type="ECO:0000259" key="18">
    <source>
        <dbReference type="PROSITE" id="PS50109"/>
    </source>
</evidence>
<evidence type="ECO:0000256" key="6">
    <source>
        <dbReference type="ARBA" id="ARBA00022679"/>
    </source>
</evidence>
<dbReference type="Pfam" id="PF00672">
    <property type="entry name" value="HAMP"/>
    <property type="match status" value="1"/>
</dbReference>